<comment type="caution">
    <text evidence="12">The sequence shown here is derived from an EMBL/GenBank/DDBJ whole genome shotgun (WGS) entry which is preliminary data.</text>
</comment>
<dbReference type="InterPro" id="IPR003663">
    <property type="entry name" value="Sugar/inositol_transpt"/>
</dbReference>
<evidence type="ECO:0000256" key="2">
    <source>
        <dbReference type="ARBA" id="ARBA00010992"/>
    </source>
</evidence>
<name>A0A8H7PSH2_9FUNG</name>
<keyword evidence="7 10" id="KW-0472">Membrane</keyword>
<evidence type="ECO:0000256" key="10">
    <source>
        <dbReference type="SAM" id="Phobius"/>
    </source>
</evidence>
<evidence type="ECO:0000313" key="13">
    <source>
        <dbReference type="Proteomes" id="UP000612746"/>
    </source>
</evidence>
<feature type="transmembrane region" description="Helical" evidence="10">
    <location>
        <begin position="70"/>
        <end position="92"/>
    </location>
</feature>
<dbReference type="PROSITE" id="PS50850">
    <property type="entry name" value="MFS"/>
    <property type="match status" value="1"/>
</dbReference>
<dbReference type="PANTHER" id="PTHR48022">
    <property type="entry name" value="PLASTIDIC GLUCOSE TRANSPORTER 4"/>
    <property type="match status" value="1"/>
</dbReference>
<feature type="transmembrane region" description="Helical" evidence="10">
    <location>
        <begin position="112"/>
        <end position="132"/>
    </location>
</feature>
<dbReference type="FunFam" id="1.20.1250.20:FF:000254">
    <property type="entry name" value="MAL31p Maltose permease"/>
    <property type="match status" value="1"/>
</dbReference>
<reference evidence="12" key="1">
    <citation type="submission" date="2020-12" db="EMBL/GenBank/DDBJ databases">
        <title>Metabolic potential, ecology and presence of endohyphal bacteria is reflected in genomic diversity of Mucoromycotina.</title>
        <authorList>
            <person name="Muszewska A."/>
            <person name="Okrasinska A."/>
            <person name="Steczkiewicz K."/>
            <person name="Drgas O."/>
            <person name="Orlowska M."/>
            <person name="Perlinska-Lenart U."/>
            <person name="Aleksandrzak-Piekarczyk T."/>
            <person name="Szatraj K."/>
            <person name="Zielenkiewicz U."/>
            <person name="Pilsyk S."/>
            <person name="Malc E."/>
            <person name="Mieczkowski P."/>
            <person name="Kruszewska J.S."/>
            <person name="Biernat P."/>
            <person name="Pawlowska J."/>
        </authorList>
    </citation>
    <scope>NUCLEOTIDE SEQUENCE</scope>
    <source>
        <strain evidence="12">WA0000051536</strain>
    </source>
</reference>
<dbReference type="Proteomes" id="UP000612746">
    <property type="component" value="Unassembled WGS sequence"/>
</dbReference>
<dbReference type="InterPro" id="IPR005828">
    <property type="entry name" value="MFS_sugar_transport-like"/>
</dbReference>
<keyword evidence="6 10" id="KW-1133">Transmembrane helix</keyword>
<evidence type="ECO:0000259" key="11">
    <source>
        <dbReference type="PROSITE" id="PS50850"/>
    </source>
</evidence>
<dbReference type="InterPro" id="IPR020846">
    <property type="entry name" value="MFS_dom"/>
</dbReference>
<dbReference type="PANTHER" id="PTHR48022:SF5">
    <property type="entry name" value="ALPHA-GLUCOSIDES PERMEASE MPH2-RELATED"/>
    <property type="match status" value="1"/>
</dbReference>
<evidence type="ECO:0000256" key="7">
    <source>
        <dbReference type="ARBA" id="ARBA00023136"/>
    </source>
</evidence>
<keyword evidence="8" id="KW-0462">Maltose metabolism</keyword>
<proteinExistence type="inferred from homology"/>
<evidence type="ECO:0000256" key="3">
    <source>
        <dbReference type="ARBA" id="ARBA00022448"/>
    </source>
</evidence>
<dbReference type="SUPFAM" id="SSF103473">
    <property type="entry name" value="MFS general substrate transporter"/>
    <property type="match status" value="1"/>
</dbReference>
<feature type="transmembrane region" description="Helical" evidence="10">
    <location>
        <begin position="144"/>
        <end position="161"/>
    </location>
</feature>
<comment type="similarity">
    <text evidence="2 9">Belongs to the major facilitator superfamily. Sugar transporter (TC 2.A.1.1) family.</text>
</comment>
<sequence>MTVSIQDAESLNGDKEVVHQETLPTYTHDEKSKDWNDTAVKAMVATTDSEHTMTGWEAFQLYKKAVGWSLIVSAAVIMEGYDTALLGALYGFPAFQKQFGQPFGDGYEISAAWQTALSMGTNIGVVIGVFINGIMTEKLGHKRMMLISLATITLCIFVPFFSTTAPVLFVGEVLCGIPWGVFSTLAPAYASEVCPVALRGYLTTYVNLCWVTGQLIASGVLDSLQGRSDEWAYKLPFAIQWVWPVPLFCALCFAPESPWWLVRQDRREDAKKSLDRLSTLSPEENERMVAEMVRTNHYETEITKGTSYKDCFRGSNLRRTEICCSVWAIQTLCGSPIMGYATYFFEQAGLDTSSAYALGVSQYGFGFIGTLLAWVLLAHFGRRTIYLGGLVFMNTMLFLIGILAVIPGNNSVIPWASSVVLLLFVFAYDLSVGPVCFALVSETSSTRLRGKTISLARNTYNLFYIIFGAATPYMLNPTALNWKGKVGFFWGGLCFLCTVWTYYRLPEPKGRTYEELDIMFENKVDARAFKKYVVEDIPE</sequence>
<feature type="transmembrane region" description="Helical" evidence="10">
    <location>
        <begin position="355"/>
        <end position="377"/>
    </location>
</feature>
<dbReference type="InterPro" id="IPR050360">
    <property type="entry name" value="MFS_Sugar_Transporters"/>
</dbReference>
<gene>
    <name evidence="12" type="ORF">INT44_006547</name>
</gene>
<comment type="subcellular location">
    <subcellularLocation>
        <location evidence="1">Membrane</location>
        <topology evidence="1">Multi-pass membrane protein</topology>
    </subcellularLocation>
</comment>
<protein>
    <recommendedName>
        <fullName evidence="11">Major facilitator superfamily (MFS) profile domain-containing protein</fullName>
    </recommendedName>
</protein>
<organism evidence="12 13">
    <name type="scientific">Umbelopsis vinacea</name>
    <dbReference type="NCBI Taxonomy" id="44442"/>
    <lineage>
        <taxon>Eukaryota</taxon>
        <taxon>Fungi</taxon>
        <taxon>Fungi incertae sedis</taxon>
        <taxon>Mucoromycota</taxon>
        <taxon>Mucoromycotina</taxon>
        <taxon>Umbelopsidomycetes</taxon>
        <taxon>Umbelopsidales</taxon>
        <taxon>Umbelopsidaceae</taxon>
        <taxon>Umbelopsis</taxon>
    </lineage>
</organism>
<feature type="transmembrane region" description="Helical" evidence="10">
    <location>
        <begin position="486"/>
        <end position="503"/>
    </location>
</feature>
<dbReference type="GO" id="GO:0016020">
    <property type="term" value="C:membrane"/>
    <property type="evidence" value="ECO:0007669"/>
    <property type="project" value="UniProtKB-SubCell"/>
</dbReference>
<feature type="transmembrane region" description="Helical" evidence="10">
    <location>
        <begin position="461"/>
        <end position="480"/>
    </location>
</feature>
<dbReference type="AlphaFoldDB" id="A0A8H7PSH2"/>
<keyword evidence="13" id="KW-1185">Reference proteome</keyword>
<keyword evidence="5 10" id="KW-0812">Transmembrane</keyword>
<feature type="transmembrane region" description="Helical" evidence="10">
    <location>
        <begin position="322"/>
        <end position="343"/>
    </location>
</feature>
<feature type="transmembrane region" description="Helical" evidence="10">
    <location>
        <begin position="412"/>
        <end position="440"/>
    </location>
</feature>
<evidence type="ECO:0000256" key="8">
    <source>
        <dbReference type="ARBA" id="ARBA00026248"/>
    </source>
</evidence>
<dbReference type="InterPro" id="IPR005829">
    <property type="entry name" value="Sugar_transporter_CS"/>
</dbReference>
<dbReference type="Pfam" id="PF00083">
    <property type="entry name" value="Sugar_tr"/>
    <property type="match status" value="1"/>
</dbReference>
<feature type="transmembrane region" description="Helical" evidence="10">
    <location>
        <begin position="384"/>
        <end position="406"/>
    </location>
</feature>
<dbReference type="NCBIfam" id="TIGR00879">
    <property type="entry name" value="SP"/>
    <property type="match status" value="1"/>
</dbReference>
<dbReference type="GO" id="GO:0000023">
    <property type="term" value="P:maltose metabolic process"/>
    <property type="evidence" value="ECO:0007669"/>
    <property type="project" value="UniProtKB-KW"/>
</dbReference>
<dbReference type="PROSITE" id="PS00217">
    <property type="entry name" value="SUGAR_TRANSPORT_2"/>
    <property type="match status" value="1"/>
</dbReference>
<dbReference type="EMBL" id="JAEPRA010000010">
    <property type="protein sequence ID" value="KAG2179699.1"/>
    <property type="molecule type" value="Genomic_DNA"/>
</dbReference>
<evidence type="ECO:0000256" key="9">
    <source>
        <dbReference type="RuleBase" id="RU003346"/>
    </source>
</evidence>
<dbReference type="Gene3D" id="1.20.1250.20">
    <property type="entry name" value="MFS general substrate transporter like domains"/>
    <property type="match status" value="1"/>
</dbReference>
<dbReference type="GO" id="GO:0005351">
    <property type="term" value="F:carbohydrate:proton symporter activity"/>
    <property type="evidence" value="ECO:0007669"/>
    <property type="project" value="TreeGrafter"/>
</dbReference>
<dbReference type="PRINTS" id="PR00171">
    <property type="entry name" value="SUGRTRNSPORT"/>
</dbReference>
<feature type="domain" description="Major facilitator superfamily (MFS) profile" evidence="11">
    <location>
        <begin position="68"/>
        <end position="509"/>
    </location>
</feature>
<accession>A0A8H7PSH2</accession>
<evidence type="ECO:0000256" key="5">
    <source>
        <dbReference type="ARBA" id="ARBA00022692"/>
    </source>
</evidence>
<evidence type="ECO:0000256" key="6">
    <source>
        <dbReference type="ARBA" id="ARBA00022989"/>
    </source>
</evidence>
<feature type="transmembrane region" description="Helical" evidence="10">
    <location>
        <begin position="241"/>
        <end position="262"/>
    </location>
</feature>
<dbReference type="OrthoDB" id="6612291at2759"/>
<keyword evidence="3 9" id="KW-0813">Transport</keyword>
<evidence type="ECO:0000256" key="4">
    <source>
        <dbReference type="ARBA" id="ARBA00022597"/>
    </source>
</evidence>
<dbReference type="InterPro" id="IPR036259">
    <property type="entry name" value="MFS_trans_sf"/>
</dbReference>
<evidence type="ECO:0000256" key="1">
    <source>
        <dbReference type="ARBA" id="ARBA00004141"/>
    </source>
</evidence>
<keyword evidence="4" id="KW-0762">Sugar transport</keyword>
<evidence type="ECO:0000313" key="12">
    <source>
        <dbReference type="EMBL" id="KAG2179699.1"/>
    </source>
</evidence>